<name>A0A9D9DNP1_9BACT</name>
<evidence type="ECO:0000313" key="2">
    <source>
        <dbReference type="Proteomes" id="UP000823632"/>
    </source>
</evidence>
<reference evidence="1" key="2">
    <citation type="journal article" date="2021" name="PeerJ">
        <title>Extensive microbial diversity within the chicken gut microbiome revealed by metagenomics and culture.</title>
        <authorList>
            <person name="Gilroy R."/>
            <person name="Ravi A."/>
            <person name="Getino M."/>
            <person name="Pursley I."/>
            <person name="Horton D.L."/>
            <person name="Alikhan N.F."/>
            <person name="Baker D."/>
            <person name="Gharbi K."/>
            <person name="Hall N."/>
            <person name="Watson M."/>
            <person name="Adriaenssens E.M."/>
            <person name="Foster-Nyarko E."/>
            <person name="Jarju S."/>
            <person name="Secka A."/>
            <person name="Antonio M."/>
            <person name="Oren A."/>
            <person name="Chaudhuri R.R."/>
            <person name="La Ragione R."/>
            <person name="Hildebrand F."/>
            <person name="Pallen M.J."/>
        </authorList>
    </citation>
    <scope>NUCLEOTIDE SEQUENCE</scope>
    <source>
        <strain evidence="1">10192</strain>
    </source>
</reference>
<sequence length="80" mass="9313">MAIGAEDYIDQLLVKKYAEEKVDNHDNMESMVDPNKMMGAMNDYANMYKNMMMLKQRLNIACYAVNAKNARYIRSPQARQ</sequence>
<dbReference type="EMBL" id="JADIND010000146">
    <property type="protein sequence ID" value="MBO8431064.1"/>
    <property type="molecule type" value="Genomic_DNA"/>
</dbReference>
<accession>A0A9D9DNP1</accession>
<reference evidence="1" key="1">
    <citation type="submission" date="2020-10" db="EMBL/GenBank/DDBJ databases">
        <authorList>
            <person name="Gilroy R."/>
        </authorList>
    </citation>
    <scope>NUCLEOTIDE SEQUENCE</scope>
    <source>
        <strain evidence="1">10192</strain>
    </source>
</reference>
<dbReference type="Proteomes" id="UP000823632">
    <property type="component" value="Unassembled WGS sequence"/>
</dbReference>
<dbReference type="AlphaFoldDB" id="A0A9D9DNP1"/>
<comment type="caution">
    <text evidence="1">The sequence shown here is derived from an EMBL/GenBank/DDBJ whole genome shotgun (WGS) entry which is preliminary data.</text>
</comment>
<gene>
    <name evidence="1" type="ORF">IAC76_06715</name>
</gene>
<evidence type="ECO:0000313" key="1">
    <source>
        <dbReference type="EMBL" id="MBO8431064.1"/>
    </source>
</evidence>
<proteinExistence type="predicted"/>
<organism evidence="1 2">
    <name type="scientific">Candidatus Scatousia excrementipullorum</name>
    <dbReference type="NCBI Taxonomy" id="2840936"/>
    <lineage>
        <taxon>Bacteria</taxon>
        <taxon>Candidatus Scatousia</taxon>
    </lineage>
</organism>
<protein>
    <submittedName>
        <fullName evidence="1">Uncharacterized protein</fullName>
    </submittedName>
</protein>